<gene>
    <name evidence="1" type="ORF">ABN611_01160</name>
</gene>
<proteinExistence type="predicted"/>
<accession>A0AAU7TEF0</accession>
<dbReference type="AlphaFoldDB" id="A0AAU7TEF0"/>
<dbReference type="RefSeq" id="WP_350277843.1">
    <property type="nucleotide sequence ID" value="NZ_CP158165.1"/>
</dbReference>
<evidence type="ECO:0000313" key="1">
    <source>
        <dbReference type="EMBL" id="XBV25029.1"/>
    </source>
</evidence>
<dbReference type="EMBL" id="CP158165">
    <property type="protein sequence ID" value="XBV25029.1"/>
    <property type="molecule type" value="Genomic_DNA"/>
</dbReference>
<name>A0AAU7TEF0_9ACTN</name>
<sequence>MDALLEEDGVGDGDGVADCDGEAVAAGSWLLVSVEHAVVAAISRTAATAIGRRVIGAGRG</sequence>
<reference evidence="1" key="1">
    <citation type="submission" date="2024-06" db="EMBL/GenBank/DDBJ databases">
        <title>Kribbella sp. strain HUAS MG21 genome sequences.</title>
        <authorList>
            <person name="Mo P."/>
        </authorList>
    </citation>
    <scope>NUCLEOTIDE SEQUENCE</scope>
    <source>
        <strain evidence="1">HUAS MG21</strain>
    </source>
</reference>
<organism evidence="1">
    <name type="scientific">Kribbella sp. HUAS MG21</name>
    <dbReference type="NCBI Taxonomy" id="3160966"/>
    <lineage>
        <taxon>Bacteria</taxon>
        <taxon>Bacillati</taxon>
        <taxon>Actinomycetota</taxon>
        <taxon>Actinomycetes</taxon>
        <taxon>Propionibacteriales</taxon>
        <taxon>Kribbellaceae</taxon>
        <taxon>Kribbella</taxon>
    </lineage>
</organism>
<protein>
    <submittedName>
        <fullName evidence="1">Uncharacterized protein</fullName>
    </submittedName>
</protein>